<dbReference type="AlphaFoldDB" id="A0A0F8A1W6"/>
<accession>A0A0F8A1W6</accession>
<dbReference type="Proteomes" id="UP000054481">
    <property type="component" value="Unassembled WGS sequence"/>
</dbReference>
<evidence type="ECO:0000313" key="2">
    <source>
        <dbReference type="Proteomes" id="UP000054481"/>
    </source>
</evidence>
<sequence length="460" mass="53938">MDPFEYLPCEMRLEILKSAHTFEDMSNLTEASPTLLACRVAYSSSLKTHFRRKAMDAMFPSDLLRDALGLVWFPKKRRREETSNYQLRTKAHLEKWATNTMPDPAIDNDFETFQLLEKLYHQLKGFIDDYVSKATSVCVSCANKYVPDWCHPSFRLDEPLSPRPRRRLDMAQLSATERYNLLKAFLRFELSSRLWTSGMCEVLFWQEAGACVNDCPYRPWSWSWLNQMEGTTLSAQDREGICCVFEYVAWLHLAISGHLDLFDRSLSILSPPCVYDICNMTSLLIGPYDGFSMDEFAQCLHGFSHLDRLLRSYTTTTNMLRYEAFLETRRMTRPTPHRDKCPFSRRNDCFDLEVDRMVGKHGLPEWSGIWTWLNLDEPWCRGQWEHAPSRQDDDRTEDRIARLYRRRAWAFFDDVSWYPDSIEFPTVLKALSARAKRMERTRLLFLCHDQITTSNVVGCG</sequence>
<keyword evidence="2" id="KW-1185">Reference proteome</keyword>
<name>A0A0F8A1W6_9HYPO</name>
<dbReference type="OrthoDB" id="4636359at2759"/>
<gene>
    <name evidence="1" type="ORF">HIM_03893</name>
</gene>
<organism evidence="1 2">
    <name type="scientific">Hirsutella minnesotensis 3608</name>
    <dbReference type="NCBI Taxonomy" id="1043627"/>
    <lineage>
        <taxon>Eukaryota</taxon>
        <taxon>Fungi</taxon>
        <taxon>Dikarya</taxon>
        <taxon>Ascomycota</taxon>
        <taxon>Pezizomycotina</taxon>
        <taxon>Sordariomycetes</taxon>
        <taxon>Hypocreomycetidae</taxon>
        <taxon>Hypocreales</taxon>
        <taxon>Ophiocordycipitaceae</taxon>
        <taxon>Hirsutella</taxon>
    </lineage>
</organism>
<dbReference type="EMBL" id="KQ030510">
    <property type="protein sequence ID" value="KJZ76557.1"/>
    <property type="molecule type" value="Genomic_DNA"/>
</dbReference>
<reference evidence="1 2" key="1">
    <citation type="journal article" date="2014" name="Genome Biol. Evol.">
        <title>Comparative genomics and transcriptomics analyses reveal divergent lifestyle features of nematode endoparasitic fungus Hirsutella minnesotensis.</title>
        <authorList>
            <person name="Lai Y."/>
            <person name="Liu K."/>
            <person name="Zhang X."/>
            <person name="Zhang X."/>
            <person name="Li K."/>
            <person name="Wang N."/>
            <person name="Shu C."/>
            <person name="Wu Y."/>
            <person name="Wang C."/>
            <person name="Bushley K.E."/>
            <person name="Xiang M."/>
            <person name="Liu X."/>
        </authorList>
    </citation>
    <scope>NUCLEOTIDE SEQUENCE [LARGE SCALE GENOMIC DNA]</scope>
    <source>
        <strain evidence="1 2">3608</strain>
    </source>
</reference>
<proteinExistence type="predicted"/>
<evidence type="ECO:0000313" key="1">
    <source>
        <dbReference type="EMBL" id="KJZ76557.1"/>
    </source>
</evidence>
<protein>
    <submittedName>
        <fullName evidence="1">Uncharacterized protein</fullName>
    </submittedName>
</protein>